<dbReference type="GO" id="GO:0005829">
    <property type="term" value="C:cytosol"/>
    <property type="evidence" value="ECO:0007669"/>
    <property type="project" value="TreeGrafter"/>
</dbReference>
<feature type="compositionally biased region" description="Low complexity" evidence="2">
    <location>
        <begin position="252"/>
        <end position="271"/>
    </location>
</feature>
<dbReference type="AlphaFoldDB" id="A0A0D2NSZ7"/>
<keyword evidence="1" id="KW-0694">RNA-binding</keyword>
<dbReference type="PANTHER" id="PTHR10693">
    <property type="entry name" value="RAS GTPASE-ACTIVATING PROTEIN-BINDING PROTEIN"/>
    <property type="match status" value="1"/>
</dbReference>
<dbReference type="InterPro" id="IPR032710">
    <property type="entry name" value="NTF2-like_dom_sf"/>
</dbReference>
<evidence type="ECO:0000259" key="3">
    <source>
        <dbReference type="PROSITE" id="PS50177"/>
    </source>
</evidence>
<gene>
    <name evidence="4" type="ORF">MNEG_0623</name>
</gene>
<dbReference type="Gene3D" id="3.10.450.50">
    <property type="match status" value="1"/>
</dbReference>
<keyword evidence="5" id="KW-1185">Reference proteome</keyword>
<dbReference type="STRING" id="145388.A0A0D2NSZ7"/>
<proteinExistence type="predicted"/>
<feature type="compositionally biased region" description="Basic residues" evidence="2">
    <location>
        <begin position="272"/>
        <end position="281"/>
    </location>
</feature>
<feature type="region of interest" description="Disordered" evidence="2">
    <location>
        <begin position="238"/>
        <end position="281"/>
    </location>
</feature>
<dbReference type="InterPro" id="IPR039539">
    <property type="entry name" value="Ras_GTPase_bind_prot"/>
</dbReference>
<evidence type="ECO:0000313" key="4">
    <source>
        <dbReference type="EMBL" id="KIZ07336.1"/>
    </source>
</evidence>
<name>A0A0D2NSZ7_9CHLO</name>
<feature type="domain" description="NTF2" evidence="3">
    <location>
        <begin position="12"/>
        <end position="158"/>
    </location>
</feature>
<evidence type="ECO:0000256" key="2">
    <source>
        <dbReference type="SAM" id="MobiDB-lite"/>
    </source>
</evidence>
<protein>
    <recommendedName>
        <fullName evidence="3">NTF2 domain-containing protein</fullName>
    </recommendedName>
</protein>
<dbReference type="SUPFAM" id="SSF54427">
    <property type="entry name" value="NTF2-like"/>
    <property type="match status" value="1"/>
</dbReference>
<accession>A0A0D2NSZ7</accession>
<reference evidence="4 5" key="1">
    <citation type="journal article" date="2013" name="BMC Genomics">
        <title>Reconstruction of the lipid metabolism for the microalga Monoraphidium neglectum from its genome sequence reveals characteristics suitable for biofuel production.</title>
        <authorList>
            <person name="Bogen C."/>
            <person name="Al-Dilaimi A."/>
            <person name="Albersmeier A."/>
            <person name="Wichmann J."/>
            <person name="Grundmann M."/>
            <person name="Rupp O."/>
            <person name="Lauersen K.J."/>
            <person name="Blifernez-Klassen O."/>
            <person name="Kalinowski J."/>
            <person name="Goesmann A."/>
            <person name="Mussgnug J.H."/>
            <person name="Kruse O."/>
        </authorList>
    </citation>
    <scope>NUCLEOTIDE SEQUENCE [LARGE SCALE GENOMIC DNA]</scope>
    <source>
        <strain evidence="4 5">SAG 48.87</strain>
    </source>
</reference>
<dbReference type="OrthoDB" id="339151at2759"/>
<dbReference type="Pfam" id="PF02136">
    <property type="entry name" value="NTF2"/>
    <property type="match status" value="1"/>
</dbReference>
<feature type="region of interest" description="Disordered" evidence="2">
    <location>
        <begin position="164"/>
        <end position="202"/>
    </location>
</feature>
<dbReference type="Proteomes" id="UP000054498">
    <property type="component" value="Unassembled WGS sequence"/>
</dbReference>
<dbReference type="GeneID" id="25726741"/>
<feature type="compositionally biased region" description="Low complexity" evidence="2">
    <location>
        <begin position="178"/>
        <end position="194"/>
    </location>
</feature>
<dbReference type="GO" id="GO:1990904">
    <property type="term" value="C:ribonucleoprotein complex"/>
    <property type="evidence" value="ECO:0007669"/>
    <property type="project" value="TreeGrafter"/>
</dbReference>
<evidence type="ECO:0000256" key="1">
    <source>
        <dbReference type="ARBA" id="ARBA00022884"/>
    </source>
</evidence>
<dbReference type="KEGG" id="mng:MNEG_0623"/>
<dbReference type="RefSeq" id="XP_013906355.1">
    <property type="nucleotide sequence ID" value="XM_014050901.1"/>
</dbReference>
<dbReference type="EMBL" id="KK100272">
    <property type="protein sequence ID" value="KIZ07336.1"/>
    <property type="molecule type" value="Genomic_DNA"/>
</dbReference>
<organism evidence="4 5">
    <name type="scientific">Monoraphidium neglectum</name>
    <dbReference type="NCBI Taxonomy" id="145388"/>
    <lineage>
        <taxon>Eukaryota</taxon>
        <taxon>Viridiplantae</taxon>
        <taxon>Chlorophyta</taxon>
        <taxon>core chlorophytes</taxon>
        <taxon>Chlorophyceae</taxon>
        <taxon>CS clade</taxon>
        <taxon>Sphaeropleales</taxon>
        <taxon>Selenastraceae</taxon>
        <taxon>Monoraphidium</taxon>
    </lineage>
</organism>
<sequence length="281" mass="29587">MAAQTTLTAFWVADEFKKKYYDVLGNNPRLFMRFFKEDSTLTVVLPGADGQPQARTAEGPEGIQQLMQSTVPSAKVAVEALQAQYGVSTASPDQQAAAAAAAGAAPKPSVMDRVIVMHVVGRVVLHGERVERRFSQVFCLAPQTNPKGYYVRNDILTVHAPDAAAAAPRPQQQPAPPAAAAAPLANGVPGAPQQQLPPPQLVALGLPPGAQLPGAPVAALPRAHLPVAAATGVPIAVAQGVPRPRRRPQQPPQQCRSPYSSSSSSSSSSSQKRSRLSRQQR</sequence>
<dbReference type="InterPro" id="IPR018222">
    <property type="entry name" value="Nuclear_transport_factor_2_euk"/>
</dbReference>
<dbReference type="InterPro" id="IPR002075">
    <property type="entry name" value="NTF2_dom"/>
</dbReference>
<dbReference type="GO" id="GO:0003729">
    <property type="term" value="F:mRNA binding"/>
    <property type="evidence" value="ECO:0007669"/>
    <property type="project" value="TreeGrafter"/>
</dbReference>
<dbReference type="PANTHER" id="PTHR10693:SF20">
    <property type="entry name" value="AT27578P"/>
    <property type="match status" value="1"/>
</dbReference>
<dbReference type="PROSITE" id="PS50177">
    <property type="entry name" value="NTF2_DOMAIN"/>
    <property type="match status" value="1"/>
</dbReference>
<evidence type="ECO:0000313" key="5">
    <source>
        <dbReference type="Proteomes" id="UP000054498"/>
    </source>
</evidence>